<proteinExistence type="predicted"/>
<reference evidence="1 2" key="1">
    <citation type="submission" date="2018-11" db="EMBL/GenBank/DDBJ databases">
        <title>Genome sequencing and assembly of Anaerosphaera sp. nov., GS7-6-2.</title>
        <authorList>
            <person name="Rettenmaier R."/>
            <person name="Liebl W."/>
            <person name="Zverlov V."/>
        </authorList>
    </citation>
    <scope>NUCLEOTIDE SEQUENCE [LARGE SCALE GENOMIC DNA]</scope>
    <source>
        <strain evidence="1 2">GS7-6-2</strain>
    </source>
</reference>
<sequence>MTFLLIKIKIGVFVLTNNQENYVKLITSFDEFNLNSIIDLLKDSDIPYKLTKDNSEANLEVINEINLSSTTILVPQDFLLKAQEIINLIFKIDFNSNI</sequence>
<evidence type="ECO:0000313" key="1">
    <source>
        <dbReference type="EMBL" id="RVU54912.1"/>
    </source>
</evidence>
<dbReference type="EMBL" id="RLIH01000005">
    <property type="protein sequence ID" value="RVU54912.1"/>
    <property type="molecule type" value="Genomic_DNA"/>
</dbReference>
<gene>
    <name evidence="1" type="ORF">EF514_04825</name>
</gene>
<dbReference type="Proteomes" id="UP000288812">
    <property type="component" value="Unassembled WGS sequence"/>
</dbReference>
<comment type="caution">
    <text evidence="1">The sequence shown here is derived from an EMBL/GenBank/DDBJ whole genome shotgun (WGS) entry which is preliminary data.</text>
</comment>
<keyword evidence="2" id="KW-1185">Reference proteome</keyword>
<name>A0A437S7E0_9FIRM</name>
<protein>
    <submittedName>
        <fullName evidence="1">Uncharacterized protein</fullName>
    </submittedName>
</protein>
<accession>A0A437S7E0</accession>
<evidence type="ECO:0000313" key="2">
    <source>
        <dbReference type="Proteomes" id="UP000288812"/>
    </source>
</evidence>
<dbReference type="AlphaFoldDB" id="A0A437S7E0"/>
<organism evidence="1 2">
    <name type="scientific">Anaerosphaera multitolerans</name>
    <dbReference type="NCBI Taxonomy" id="2487351"/>
    <lineage>
        <taxon>Bacteria</taxon>
        <taxon>Bacillati</taxon>
        <taxon>Bacillota</taxon>
        <taxon>Tissierellia</taxon>
        <taxon>Tissierellales</taxon>
        <taxon>Peptoniphilaceae</taxon>
        <taxon>Anaerosphaera</taxon>
    </lineage>
</organism>